<keyword evidence="6" id="KW-0479">Metal-binding</keyword>
<dbReference type="EMBL" id="LAZR01009085">
    <property type="protein sequence ID" value="KKM74765.1"/>
    <property type="molecule type" value="Genomic_DNA"/>
</dbReference>
<reference evidence="15" key="1">
    <citation type="journal article" date="2015" name="Nature">
        <title>Complex archaea that bridge the gap between prokaryotes and eukaryotes.</title>
        <authorList>
            <person name="Spang A."/>
            <person name="Saw J.H."/>
            <person name="Jorgensen S.L."/>
            <person name="Zaremba-Niedzwiedzka K."/>
            <person name="Martijn J."/>
            <person name="Lind A.E."/>
            <person name="van Eijk R."/>
            <person name="Schleper C."/>
            <person name="Guy L."/>
            <person name="Ettema T.J."/>
        </authorList>
    </citation>
    <scope>NUCLEOTIDE SEQUENCE</scope>
</reference>
<dbReference type="FunFam" id="3.20.19.10:FF:000001">
    <property type="entry name" value="Aconitate hydratase"/>
    <property type="match status" value="1"/>
</dbReference>
<evidence type="ECO:0000259" key="13">
    <source>
        <dbReference type="Pfam" id="PF00330"/>
    </source>
</evidence>
<evidence type="ECO:0000256" key="11">
    <source>
        <dbReference type="ARBA" id="ARBA00031081"/>
    </source>
</evidence>
<dbReference type="InterPro" id="IPR001030">
    <property type="entry name" value="Acoase/IPM_deHydtase_lsu_aba"/>
</dbReference>
<keyword evidence="9" id="KW-0411">Iron-sulfur</keyword>
<dbReference type="GO" id="GO:0006099">
    <property type="term" value="P:tricarboxylic acid cycle"/>
    <property type="evidence" value="ECO:0007669"/>
    <property type="project" value="UniProtKB-KW"/>
</dbReference>
<comment type="subunit">
    <text evidence="4">Monomer.</text>
</comment>
<dbReference type="SUPFAM" id="SSF53732">
    <property type="entry name" value="Aconitase iron-sulfur domain"/>
    <property type="match status" value="1"/>
</dbReference>
<evidence type="ECO:0000256" key="2">
    <source>
        <dbReference type="ARBA" id="ARBA00005163"/>
    </source>
</evidence>
<dbReference type="NCBIfam" id="NF006757">
    <property type="entry name" value="PRK09277.1"/>
    <property type="match status" value="1"/>
</dbReference>
<dbReference type="PANTHER" id="PTHR11670">
    <property type="entry name" value="ACONITASE/IRON-RESPONSIVE ELEMENT FAMILY MEMBER"/>
    <property type="match status" value="1"/>
</dbReference>
<dbReference type="Pfam" id="PF00694">
    <property type="entry name" value="Aconitase_C"/>
    <property type="match status" value="1"/>
</dbReference>
<evidence type="ECO:0000256" key="8">
    <source>
        <dbReference type="ARBA" id="ARBA00023004"/>
    </source>
</evidence>
<sequence length="573" mass="62350">GRTKDEIEAFKAYFKAQGMYGIPMEGDLDYTKVIEFDLSTVTPSVAGPRRPQDRIELGKLKRAFHKLYEIPAAECGFEKKTHDIGTTYRTAKGTPIKPGDIVIAAITSCTNTSNPFVLIGAGLLAKKAVQMGMTVMEHVKTSLAPGSRVVKDYLDKAGLSPYLDELGFHLAAYGCTTCIGNSGPLEEGIEQVIIDKDLIVASVLSGNRNFEARIRPSVKANFLMSPPLVVAFALAGTVVIDMDNDPIGKGSDGQDVYLKDIWPSTKEIMALMHHATDPDSYRRKYADFTSGNDLWNDISSVSSEVYDWPQSTYIAEPPFFAGFGMETEKVGDISGARALGIFGDSVTTDHISPAGPIKEDSAAGKYLISVGVGKEDFQSYGTRRGNHDVMIRGTFANVRIRNLMVPPKEDGTRITGGHTIFQPSGEQMFIYDAAMKYIEQGTPTVVFGGEEYGTGSSRDWAAKGTQLLGVKAVIARSYERIHRSNLVGMGVLPLEFKADDSVNSLGIKGDEVFGIMGLHDLGPQQDVTLVINYADGTSREVPLLCRIDTPIEIDYMRHGGILPYVLRELVSGN</sequence>
<comment type="similarity">
    <text evidence="3">Belongs to the aconitase/IPM isomerase family.</text>
</comment>
<dbReference type="PRINTS" id="PR00415">
    <property type="entry name" value="ACONITASE"/>
</dbReference>
<keyword evidence="5" id="KW-0816">Tricarboxylic acid cycle</keyword>
<evidence type="ECO:0000313" key="15">
    <source>
        <dbReference type="EMBL" id="KKM74765.1"/>
    </source>
</evidence>
<feature type="domain" description="Aconitase/3-isopropylmalate dehydratase large subunit alpha/beta/alpha" evidence="13">
    <location>
        <begin position="2"/>
        <end position="236"/>
    </location>
</feature>
<dbReference type="PROSITE" id="PS01244">
    <property type="entry name" value="ACONITASE_2"/>
    <property type="match status" value="1"/>
</dbReference>
<dbReference type="InterPro" id="IPR044137">
    <property type="entry name" value="AcnA_IRP_Swivel"/>
</dbReference>
<dbReference type="GO" id="GO:0046872">
    <property type="term" value="F:metal ion binding"/>
    <property type="evidence" value="ECO:0007669"/>
    <property type="project" value="UniProtKB-KW"/>
</dbReference>
<keyword evidence="7" id="KW-0694">RNA-binding</keyword>
<evidence type="ECO:0000256" key="1">
    <source>
        <dbReference type="ARBA" id="ARBA00001966"/>
    </source>
</evidence>
<evidence type="ECO:0000256" key="5">
    <source>
        <dbReference type="ARBA" id="ARBA00022532"/>
    </source>
</evidence>
<dbReference type="Gene3D" id="3.30.499.10">
    <property type="entry name" value="Aconitase, domain 3"/>
    <property type="match status" value="1"/>
</dbReference>
<dbReference type="Gene3D" id="6.10.190.10">
    <property type="match status" value="1"/>
</dbReference>
<evidence type="ECO:0000256" key="3">
    <source>
        <dbReference type="ARBA" id="ARBA00007185"/>
    </source>
</evidence>
<dbReference type="Gene3D" id="3.20.19.10">
    <property type="entry name" value="Aconitase, domain 4"/>
    <property type="match status" value="1"/>
</dbReference>
<keyword evidence="8" id="KW-0408">Iron</keyword>
<dbReference type="InterPro" id="IPR000573">
    <property type="entry name" value="AconitaseA/IPMdHydase_ssu_swvl"/>
</dbReference>
<dbReference type="GO" id="GO:0003723">
    <property type="term" value="F:RNA binding"/>
    <property type="evidence" value="ECO:0007669"/>
    <property type="project" value="UniProtKB-KW"/>
</dbReference>
<dbReference type="InterPro" id="IPR036008">
    <property type="entry name" value="Aconitase_4Fe-4S_dom"/>
</dbReference>
<evidence type="ECO:0000256" key="6">
    <source>
        <dbReference type="ARBA" id="ARBA00022723"/>
    </source>
</evidence>
<keyword evidence="10" id="KW-0456">Lyase</keyword>
<dbReference type="InterPro" id="IPR015928">
    <property type="entry name" value="Aconitase/3IPM_dehydase_swvl"/>
</dbReference>
<feature type="domain" description="Aconitase A/isopropylmalate dehydratase small subunit swivel" evidence="14">
    <location>
        <begin position="365"/>
        <end position="498"/>
    </location>
</feature>
<evidence type="ECO:0000256" key="12">
    <source>
        <dbReference type="ARBA" id="ARBA00031977"/>
    </source>
</evidence>
<evidence type="ECO:0000259" key="14">
    <source>
        <dbReference type="Pfam" id="PF00694"/>
    </source>
</evidence>
<evidence type="ECO:0000256" key="9">
    <source>
        <dbReference type="ARBA" id="ARBA00023014"/>
    </source>
</evidence>
<name>A0A0F9MDU9_9ZZZZ</name>
<evidence type="ECO:0000256" key="10">
    <source>
        <dbReference type="ARBA" id="ARBA00023239"/>
    </source>
</evidence>
<comment type="caution">
    <text evidence="15">The sequence shown here is derived from an EMBL/GenBank/DDBJ whole genome shotgun (WGS) entry which is preliminary data.</text>
</comment>
<dbReference type="FunFam" id="3.30.499.10:FF:000020">
    <property type="entry name" value="Aconitate hydratase A"/>
    <property type="match status" value="1"/>
</dbReference>
<accession>A0A0F9MDU9</accession>
<feature type="non-terminal residue" evidence="15">
    <location>
        <position position="1"/>
    </location>
</feature>
<dbReference type="Pfam" id="PF00330">
    <property type="entry name" value="Aconitase"/>
    <property type="match status" value="1"/>
</dbReference>
<proteinExistence type="inferred from homology"/>
<evidence type="ECO:0000256" key="7">
    <source>
        <dbReference type="ARBA" id="ARBA00022884"/>
    </source>
</evidence>
<evidence type="ECO:0000256" key="4">
    <source>
        <dbReference type="ARBA" id="ARBA00011245"/>
    </source>
</evidence>
<organism evidence="15">
    <name type="scientific">marine sediment metagenome</name>
    <dbReference type="NCBI Taxonomy" id="412755"/>
    <lineage>
        <taxon>unclassified sequences</taxon>
        <taxon>metagenomes</taxon>
        <taxon>ecological metagenomes</taxon>
    </lineage>
</organism>
<dbReference type="GO" id="GO:0016829">
    <property type="term" value="F:lyase activity"/>
    <property type="evidence" value="ECO:0007669"/>
    <property type="project" value="UniProtKB-KW"/>
</dbReference>
<comment type="cofactor">
    <cofactor evidence="1">
        <name>[4Fe-4S] cluster</name>
        <dbReference type="ChEBI" id="CHEBI:49883"/>
    </cofactor>
</comment>
<gene>
    <name evidence="15" type="ORF">LCGC14_1397080</name>
</gene>
<dbReference type="InterPro" id="IPR018136">
    <property type="entry name" value="Aconitase_4Fe-4S_BS"/>
</dbReference>
<dbReference type="GO" id="GO:0051536">
    <property type="term" value="F:iron-sulfur cluster binding"/>
    <property type="evidence" value="ECO:0007669"/>
    <property type="project" value="UniProtKB-KW"/>
</dbReference>
<dbReference type="PROSITE" id="PS00450">
    <property type="entry name" value="ACONITASE_1"/>
    <property type="match status" value="1"/>
</dbReference>
<protein>
    <recommendedName>
        <fullName evidence="12">Iron-responsive protein-like</fullName>
    </recommendedName>
    <alternativeName>
        <fullName evidence="11">RNA-binding protein</fullName>
    </alternativeName>
</protein>
<comment type="pathway">
    <text evidence="2">Carbohydrate metabolism; tricarboxylic acid cycle.</text>
</comment>
<dbReference type="InterPro" id="IPR006249">
    <property type="entry name" value="Aconitase/IRP2"/>
</dbReference>
<dbReference type="InterPro" id="IPR015931">
    <property type="entry name" value="Acnase/IPM_dHydase_lsu_aba_1/3"/>
</dbReference>
<dbReference type="AlphaFoldDB" id="A0A0F9MDU9"/>
<dbReference type="SUPFAM" id="SSF52016">
    <property type="entry name" value="LeuD/IlvD-like"/>
    <property type="match status" value="1"/>
</dbReference>
<dbReference type="CDD" id="cd01580">
    <property type="entry name" value="AcnA_IRP_Swivel"/>
    <property type="match status" value="1"/>
</dbReference>